<organism evidence="3 4">
    <name type="scientific">Falseniella ignava</name>
    <dbReference type="NCBI Taxonomy" id="137730"/>
    <lineage>
        <taxon>Bacteria</taxon>
        <taxon>Bacillati</taxon>
        <taxon>Bacillota</taxon>
        <taxon>Bacilli</taxon>
        <taxon>Lactobacillales</taxon>
        <taxon>Aerococcaceae</taxon>
        <taxon>Falseniella</taxon>
    </lineage>
</organism>
<comment type="caution">
    <text evidence="3">The sequence shown here is derived from an EMBL/GenBank/DDBJ whole genome shotgun (WGS) entry which is preliminary data.</text>
</comment>
<dbReference type="Proteomes" id="UP000234384">
    <property type="component" value="Unassembled WGS sequence"/>
</dbReference>
<reference evidence="3 4" key="1">
    <citation type="submission" date="2017-12" db="EMBL/GenBank/DDBJ databases">
        <title>Phylogenetic diversity of female urinary microbiome.</title>
        <authorList>
            <person name="Thomas-White K."/>
            <person name="Wolfe A.J."/>
        </authorList>
    </citation>
    <scope>NUCLEOTIDE SEQUENCE [LARGE SCALE GENOMIC DNA]</scope>
    <source>
        <strain evidence="3 4">UMB0898</strain>
    </source>
</reference>
<feature type="signal peptide" evidence="2">
    <location>
        <begin position="1"/>
        <end position="27"/>
    </location>
</feature>
<evidence type="ECO:0000256" key="1">
    <source>
        <dbReference type="SAM" id="MobiDB-lite"/>
    </source>
</evidence>
<sequence length="559" mass="62869">MNRSKIMRASIALFLAASLLSPTIAVMAEESSNQEETTALEDRIPLPKPIQQVAAESVFDYLKSNPTVSYQTTISYDSELGKFSRHLTTQQSYQDSKLEKYHTMSETKADDETLTEDFYYDGEKFYQQINGAPWSSSKYEQRGQLTFLILSKLLIEQEDFSAELIDNNTKYRVEIDGLNEEHLDLIPFAFDFPVLLSPETTYQGHLTYGIDRESGMIETATLTIEANDQGDIHHVSAEIEPIGSQSAPELDFNVPITEDASEESEEAAEPEGLEEGATSDENTDSEEDSSDEEQETDEIEETAEGAEEVEEEGENPTVETDESDSDTSSEPVELLSSKEVVDNFYDYNPISLWSTYEQIRTLRLPTSSEATEAPESTEEEDTAERYVDYYNMVNQKVYRVITTPIVDEELGEGSLVVDGQAYTIDGEQVVTSSQPMPNNYVHFVQRFDQLTGEELTKLESDREDILAYREIFEVASDFEAALGDFDGSGLIQSSEAMYGLDYQISLVTGRLVNVIFWTALPESQSIDEFISLTFQGFNQHTPELVANNVNDKIWKALSK</sequence>
<proteinExistence type="predicted"/>
<evidence type="ECO:0000313" key="4">
    <source>
        <dbReference type="Proteomes" id="UP000234384"/>
    </source>
</evidence>
<dbReference type="EMBL" id="PKHE01000007">
    <property type="protein sequence ID" value="PKY89499.1"/>
    <property type="molecule type" value="Genomic_DNA"/>
</dbReference>
<feature type="compositionally biased region" description="Acidic residues" evidence="1">
    <location>
        <begin position="259"/>
        <end position="327"/>
    </location>
</feature>
<dbReference type="RefSeq" id="WP_101954141.1">
    <property type="nucleotide sequence ID" value="NZ_PKHE01000007.1"/>
</dbReference>
<keyword evidence="2" id="KW-0732">Signal</keyword>
<evidence type="ECO:0000256" key="2">
    <source>
        <dbReference type="SAM" id="SignalP"/>
    </source>
</evidence>
<evidence type="ECO:0000313" key="3">
    <source>
        <dbReference type="EMBL" id="PKY89499.1"/>
    </source>
</evidence>
<protein>
    <submittedName>
        <fullName evidence="3">Uncharacterized protein</fullName>
    </submittedName>
</protein>
<dbReference type="AlphaFoldDB" id="A0A2I1K1G0"/>
<accession>A0A2I1K1G0</accession>
<name>A0A2I1K1G0_9LACT</name>
<gene>
    <name evidence="3" type="ORF">CYJ57_03820</name>
</gene>
<feature type="region of interest" description="Disordered" evidence="1">
    <location>
        <begin position="259"/>
        <end position="335"/>
    </location>
</feature>
<feature type="chain" id="PRO_5039664376" evidence="2">
    <location>
        <begin position="28"/>
        <end position="559"/>
    </location>
</feature>